<reference evidence="1 2" key="1">
    <citation type="submission" date="2020-08" db="EMBL/GenBank/DDBJ databases">
        <authorList>
            <person name="Hejnol A."/>
        </authorList>
    </citation>
    <scope>NUCLEOTIDE SEQUENCE [LARGE SCALE GENOMIC DNA]</scope>
</reference>
<evidence type="ECO:0000313" key="1">
    <source>
        <dbReference type="EMBL" id="CAD5114176.1"/>
    </source>
</evidence>
<organism evidence="1 2">
    <name type="scientific">Dimorphilus gyrociliatus</name>
    <dbReference type="NCBI Taxonomy" id="2664684"/>
    <lineage>
        <taxon>Eukaryota</taxon>
        <taxon>Metazoa</taxon>
        <taxon>Spiralia</taxon>
        <taxon>Lophotrochozoa</taxon>
        <taxon>Annelida</taxon>
        <taxon>Polychaeta</taxon>
        <taxon>Polychaeta incertae sedis</taxon>
        <taxon>Dinophilidae</taxon>
        <taxon>Dimorphilus</taxon>
    </lineage>
</organism>
<protein>
    <submittedName>
        <fullName evidence="1">DgyrCDS3317</fullName>
    </submittedName>
</protein>
<comment type="caution">
    <text evidence="1">The sequence shown here is derived from an EMBL/GenBank/DDBJ whole genome shotgun (WGS) entry which is preliminary data.</text>
</comment>
<dbReference type="EMBL" id="CAJFCJ010000005">
    <property type="protein sequence ID" value="CAD5114176.1"/>
    <property type="molecule type" value="Genomic_DNA"/>
</dbReference>
<dbReference type="Proteomes" id="UP000549394">
    <property type="component" value="Unassembled WGS sequence"/>
</dbReference>
<evidence type="ECO:0000313" key="2">
    <source>
        <dbReference type="Proteomes" id="UP000549394"/>
    </source>
</evidence>
<accession>A0A7I8VFW3</accession>
<keyword evidence="2" id="KW-1185">Reference proteome</keyword>
<proteinExistence type="predicted"/>
<dbReference type="OrthoDB" id="6140405at2759"/>
<sequence length="83" mass="9260">MSSCLCPYQRTLDAVKLDEGYANTSPAQTHRELRFLSFASVDFDGNVYMTPQDFLDSVTNEIPKGHRSIFKALDLSIASDLTV</sequence>
<gene>
    <name evidence="1" type="ORF">DGYR_LOCUS3051</name>
</gene>
<name>A0A7I8VFW3_9ANNE</name>
<dbReference type="AlphaFoldDB" id="A0A7I8VFW3"/>